<sequence length="211" mass="22657">MSVEDIVTAYVTGLPPGVRYERVRVIADGDLVLLHGVVHGDGPVPLVGFDLLRVGDGRIVEHWEARTPVVNQPVGGRSQVDGPVAPTDHDLTAANRALVTGWIDRVLIGGDRSARTEYVSADRYVQHNPEVADGLDGLADAVAAWSAAGRRLRYDAVRQVVAEGDFVFARCEGDFGGPVVFNDLWRVEHGRIVEHWDVIVPAARAADGAGA</sequence>
<proteinExistence type="predicted"/>
<feature type="domain" description="SnoaL-like" evidence="1">
    <location>
        <begin position="7"/>
        <end position="62"/>
    </location>
</feature>
<evidence type="ECO:0000313" key="3">
    <source>
        <dbReference type="Proteomes" id="UP000292881"/>
    </source>
</evidence>
<dbReference type="AlphaFoldDB" id="A0A4Q2JNY3"/>
<feature type="domain" description="SnoaL-like" evidence="1">
    <location>
        <begin position="101"/>
        <end position="195"/>
    </location>
</feature>
<dbReference type="Proteomes" id="UP000292881">
    <property type="component" value="Unassembled WGS sequence"/>
</dbReference>
<dbReference type="OrthoDB" id="129343at2"/>
<keyword evidence="3" id="KW-1185">Reference proteome</keyword>
<dbReference type="InterPro" id="IPR032710">
    <property type="entry name" value="NTF2-like_dom_sf"/>
</dbReference>
<protein>
    <recommendedName>
        <fullName evidence="1">SnoaL-like domain-containing protein</fullName>
    </recommendedName>
</protein>
<dbReference type="SUPFAM" id="SSF54427">
    <property type="entry name" value="NTF2-like"/>
    <property type="match status" value="2"/>
</dbReference>
<dbReference type="Gene3D" id="3.10.450.50">
    <property type="match status" value="2"/>
</dbReference>
<comment type="caution">
    <text evidence="2">The sequence shown here is derived from an EMBL/GenBank/DDBJ whole genome shotgun (WGS) entry which is preliminary data.</text>
</comment>
<evidence type="ECO:0000313" key="2">
    <source>
        <dbReference type="EMBL" id="RXZ49945.1"/>
    </source>
</evidence>
<reference evidence="2 3" key="1">
    <citation type="submission" date="2019-01" db="EMBL/GenBank/DDBJ databases">
        <authorList>
            <person name="Li J."/>
        </authorList>
    </citation>
    <scope>NUCLEOTIDE SEQUENCE [LARGE SCALE GENOMIC DNA]</scope>
    <source>
        <strain evidence="2 3">CGMCC 4.7180</strain>
    </source>
</reference>
<dbReference type="Pfam" id="PF12680">
    <property type="entry name" value="SnoaL_2"/>
    <property type="match status" value="2"/>
</dbReference>
<dbReference type="InterPro" id="IPR037401">
    <property type="entry name" value="SnoaL-like"/>
</dbReference>
<evidence type="ECO:0000259" key="1">
    <source>
        <dbReference type="Pfam" id="PF12680"/>
    </source>
</evidence>
<accession>A0A4Q2JNY3</accession>
<dbReference type="RefSeq" id="WP_129233686.1">
    <property type="nucleotide sequence ID" value="NZ_SDPL01000047.1"/>
</dbReference>
<name>A0A4Q2JNY3_9MICO</name>
<gene>
    <name evidence="2" type="ORF">ESO86_04525</name>
</gene>
<dbReference type="EMBL" id="SDPL01000047">
    <property type="protein sequence ID" value="RXZ49945.1"/>
    <property type="molecule type" value="Genomic_DNA"/>
</dbReference>
<organism evidence="2 3">
    <name type="scientific">Agromyces binzhouensis</name>
    <dbReference type="NCBI Taxonomy" id="1817495"/>
    <lineage>
        <taxon>Bacteria</taxon>
        <taxon>Bacillati</taxon>
        <taxon>Actinomycetota</taxon>
        <taxon>Actinomycetes</taxon>
        <taxon>Micrococcales</taxon>
        <taxon>Microbacteriaceae</taxon>
        <taxon>Agromyces</taxon>
    </lineage>
</organism>